<keyword evidence="6" id="KW-0560">Oxidoreductase</keyword>
<evidence type="ECO:0000313" key="9">
    <source>
        <dbReference type="EMBL" id="SIO32645.1"/>
    </source>
</evidence>
<reference evidence="9 10" key="1">
    <citation type="submission" date="2016-12" db="EMBL/GenBank/DDBJ databases">
        <authorList>
            <person name="Song W.-J."/>
            <person name="Kurnit D.M."/>
        </authorList>
    </citation>
    <scope>NUCLEOTIDE SEQUENCE [LARGE SCALE GENOMIC DNA]</scope>
    <source>
        <strain evidence="9 10">ATCC 49181</strain>
    </source>
</reference>
<dbReference type="PRINTS" id="PR00420">
    <property type="entry name" value="RNGMNOXGNASE"/>
</dbReference>
<dbReference type="InterPro" id="IPR051205">
    <property type="entry name" value="UbiH/COQ6_monooxygenase"/>
</dbReference>
<dbReference type="Gene3D" id="3.50.50.60">
    <property type="entry name" value="FAD/NAD(P)-binding domain"/>
    <property type="match status" value="2"/>
</dbReference>
<dbReference type="GO" id="GO:0071949">
    <property type="term" value="F:FAD binding"/>
    <property type="evidence" value="ECO:0007669"/>
    <property type="project" value="InterPro"/>
</dbReference>
<dbReference type="Pfam" id="PF01494">
    <property type="entry name" value="FAD_binding_3"/>
    <property type="match status" value="1"/>
</dbReference>
<keyword evidence="5" id="KW-0274">FAD</keyword>
<dbReference type="NCBIfam" id="TIGR01988">
    <property type="entry name" value="Ubi-OHases"/>
    <property type="match status" value="1"/>
</dbReference>
<dbReference type="SUPFAM" id="SSF51905">
    <property type="entry name" value="FAD/NAD(P)-binding domain"/>
    <property type="match status" value="1"/>
</dbReference>
<dbReference type="AlphaFoldDB" id="A0A1N6IKX1"/>
<evidence type="ECO:0000256" key="1">
    <source>
        <dbReference type="ARBA" id="ARBA00001974"/>
    </source>
</evidence>
<evidence type="ECO:0000256" key="3">
    <source>
        <dbReference type="ARBA" id="ARBA00005349"/>
    </source>
</evidence>
<evidence type="ECO:0000259" key="8">
    <source>
        <dbReference type="Pfam" id="PF01494"/>
    </source>
</evidence>
<comment type="pathway">
    <text evidence="2">Cofactor biosynthesis; ubiquinone biosynthesis.</text>
</comment>
<dbReference type="Proteomes" id="UP000185062">
    <property type="component" value="Unassembled WGS sequence"/>
</dbReference>
<keyword evidence="4" id="KW-0285">Flavoprotein</keyword>
<name>A0A1N6IKX1_9PROT</name>
<protein>
    <submittedName>
        <fullName evidence="9">2-octaprenyl-6-methoxyphenol hydroxylase</fullName>
    </submittedName>
</protein>
<dbReference type="STRING" id="44575.SAMN05216419_1001177"/>
<accession>A0A1N6IKX1</accession>
<comment type="similarity">
    <text evidence="3">Belongs to the UbiH/COQ6 family.</text>
</comment>
<comment type="cofactor">
    <cofactor evidence="1">
        <name>FAD</name>
        <dbReference type="ChEBI" id="CHEBI:57692"/>
    </cofactor>
</comment>
<dbReference type="InterPro" id="IPR002938">
    <property type="entry name" value="FAD-bd"/>
</dbReference>
<evidence type="ECO:0000256" key="6">
    <source>
        <dbReference type="ARBA" id="ARBA00023002"/>
    </source>
</evidence>
<keyword evidence="7" id="KW-0503">Monooxygenase</keyword>
<dbReference type="UniPathway" id="UPA00232"/>
<evidence type="ECO:0000256" key="5">
    <source>
        <dbReference type="ARBA" id="ARBA00022827"/>
    </source>
</evidence>
<evidence type="ECO:0000256" key="2">
    <source>
        <dbReference type="ARBA" id="ARBA00004749"/>
    </source>
</evidence>
<feature type="domain" description="FAD-binding" evidence="8">
    <location>
        <begin position="14"/>
        <end position="342"/>
    </location>
</feature>
<dbReference type="GO" id="GO:0006744">
    <property type="term" value="P:ubiquinone biosynthetic process"/>
    <property type="evidence" value="ECO:0007669"/>
    <property type="project" value="UniProtKB-UniPathway"/>
</dbReference>
<dbReference type="eggNOG" id="COG0654">
    <property type="taxonomic scope" value="Bacteria"/>
</dbReference>
<evidence type="ECO:0000256" key="4">
    <source>
        <dbReference type="ARBA" id="ARBA00022630"/>
    </source>
</evidence>
<evidence type="ECO:0000256" key="7">
    <source>
        <dbReference type="ARBA" id="ARBA00023033"/>
    </source>
</evidence>
<keyword evidence="10" id="KW-1185">Reference proteome</keyword>
<dbReference type="EMBL" id="FSRO01000001">
    <property type="protein sequence ID" value="SIO32645.1"/>
    <property type="molecule type" value="Genomic_DNA"/>
</dbReference>
<dbReference type="PANTHER" id="PTHR43876:SF7">
    <property type="entry name" value="UBIQUINONE BIOSYNTHESIS MONOOXYGENASE COQ6, MITOCHONDRIAL"/>
    <property type="match status" value="1"/>
</dbReference>
<dbReference type="RefSeq" id="WP_245812961.1">
    <property type="nucleotide sequence ID" value="NZ_FSRO01000001.1"/>
</dbReference>
<proteinExistence type="inferred from homology"/>
<dbReference type="PROSITE" id="PS01304">
    <property type="entry name" value="UBIH"/>
    <property type="match status" value="1"/>
</dbReference>
<evidence type="ECO:0000313" key="10">
    <source>
        <dbReference type="Proteomes" id="UP000185062"/>
    </source>
</evidence>
<dbReference type="GO" id="GO:0016705">
    <property type="term" value="F:oxidoreductase activity, acting on paired donors, with incorporation or reduction of molecular oxygen"/>
    <property type="evidence" value="ECO:0007669"/>
    <property type="project" value="InterPro"/>
</dbReference>
<dbReference type="InterPro" id="IPR018168">
    <property type="entry name" value="Ubi_Hdrlase_CS"/>
</dbReference>
<dbReference type="GO" id="GO:0004497">
    <property type="term" value="F:monooxygenase activity"/>
    <property type="evidence" value="ECO:0007669"/>
    <property type="project" value="UniProtKB-KW"/>
</dbReference>
<dbReference type="InterPro" id="IPR036188">
    <property type="entry name" value="FAD/NAD-bd_sf"/>
</dbReference>
<organism evidence="9 10">
    <name type="scientific">Nitrosomonas cryotolerans ATCC 49181</name>
    <dbReference type="NCBI Taxonomy" id="1131553"/>
    <lineage>
        <taxon>Bacteria</taxon>
        <taxon>Pseudomonadati</taxon>
        <taxon>Pseudomonadota</taxon>
        <taxon>Betaproteobacteria</taxon>
        <taxon>Nitrosomonadales</taxon>
        <taxon>Nitrosomonadaceae</taxon>
        <taxon>Nitrosomonas</taxon>
    </lineage>
</organism>
<dbReference type="PANTHER" id="PTHR43876">
    <property type="entry name" value="UBIQUINONE BIOSYNTHESIS MONOOXYGENASE COQ6, MITOCHONDRIAL"/>
    <property type="match status" value="1"/>
</dbReference>
<sequence>MKAYQTNAMTTDYYDITIIGGGPVGMALALILRNSGISTLLLEARGLPKQAPDPRPLALAHGSRLILQRLGVWEKLPDTTPITTIHISNRGCFGRTILTTRDAAVPALGYVVNYHDLFRTMYETLQDYQADYLAGINVTHFEISDDRGQVQFHYGKEEKKVNTKLLVFADGGRLAERIEDISYSTHDYQQWAIVANIKAKTSQSGVAYERFTPSGPIALLPSEDGFSLVWTLTPLVAKEVLALDDAKFLTLLHSHFGDRLGEFTQAGKRSGFPLSLRYATPITSRRIALIGNAAQTLHPVAGQGLNLGLRDAWGLGSEILTSITDMNEIGTPIMLSKYRQRRQIDSNAGRIFTDSLVKLFSNNHALIRNTCGLGLSALDCLPPLKQFVARRMIFGARN</sequence>
<gene>
    <name evidence="9" type="ORF">SAMN02743940_1889</name>
</gene>
<dbReference type="InterPro" id="IPR010971">
    <property type="entry name" value="UbiH/COQ6"/>
</dbReference>